<reference evidence="1 3" key="2">
    <citation type="submission" date="2018-11" db="EMBL/GenBank/DDBJ databases">
        <authorList>
            <consortium name="Pathogen Informatics"/>
        </authorList>
    </citation>
    <scope>NUCLEOTIDE SEQUENCE [LARGE SCALE GENOMIC DNA]</scope>
</reference>
<evidence type="ECO:0000313" key="2">
    <source>
        <dbReference type="Proteomes" id="UP000038040"/>
    </source>
</evidence>
<accession>A0A0N4UNL8</accession>
<reference evidence="4" key="1">
    <citation type="submission" date="2017-02" db="UniProtKB">
        <authorList>
            <consortium name="WormBaseParasite"/>
        </authorList>
    </citation>
    <scope>IDENTIFICATION</scope>
</reference>
<gene>
    <name evidence="1" type="ORF">DME_LOCUS3187</name>
</gene>
<dbReference type="Proteomes" id="UP000274756">
    <property type="component" value="Unassembled WGS sequence"/>
</dbReference>
<evidence type="ECO:0000313" key="1">
    <source>
        <dbReference type="EMBL" id="VDN53214.1"/>
    </source>
</evidence>
<name>A0A0N4UNL8_DRAME</name>
<sequence length="170" mass="19474">MNVNDISGAANKYWSQLKICLQKSATSTLGYSSRKCASWVSEATIQLSEKSAKARILGDPDYRAVRRITTTAARWDRNRYWNDMALRMETVLPSPQTITREGVSEMVRYINGVPIRAVKNRLRRWKEFFEAKLNHDAPSIIPNITDLPVELYVCNCEPLTEEEILSVIHN</sequence>
<dbReference type="Proteomes" id="UP000038040">
    <property type="component" value="Unplaced"/>
</dbReference>
<evidence type="ECO:0000313" key="4">
    <source>
        <dbReference type="WBParaSite" id="DME_0000950101-mRNA-1"/>
    </source>
</evidence>
<evidence type="ECO:0000313" key="3">
    <source>
        <dbReference type="Proteomes" id="UP000274756"/>
    </source>
</evidence>
<dbReference type="WBParaSite" id="DME_0000950101-mRNA-1">
    <property type="protein sequence ID" value="DME_0000950101-mRNA-1"/>
    <property type="gene ID" value="DME_0000950101"/>
</dbReference>
<protein>
    <submittedName>
        <fullName evidence="4">Transposase</fullName>
    </submittedName>
</protein>
<dbReference type="OrthoDB" id="6627613at2759"/>
<keyword evidence="3" id="KW-1185">Reference proteome</keyword>
<organism evidence="2 4">
    <name type="scientific">Dracunculus medinensis</name>
    <name type="common">Guinea worm</name>
    <dbReference type="NCBI Taxonomy" id="318479"/>
    <lineage>
        <taxon>Eukaryota</taxon>
        <taxon>Metazoa</taxon>
        <taxon>Ecdysozoa</taxon>
        <taxon>Nematoda</taxon>
        <taxon>Chromadorea</taxon>
        <taxon>Rhabditida</taxon>
        <taxon>Spirurina</taxon>
        <taxon>Dracunculoidea</taxon>
        <taxon>Dracunculidae</taxon>
        <taxon>Dracunculus</taxon>
    </lineage>
</organism>
<dbReference type="EMBL" id="UYYG01000112">
    <property type="protein sequence ID" value="VDN53214.1"/>
    <property type="molecule type" value="Genomic_DNA"/>
</dbReference>
<proteinExistence type="predicted"/>
<dbReference type="AlphaFoldDB" id="A0A0N4UNL8"/>